<evidence type="ECO:0000256" key="3">
    <source>
        <dbReference type="ARBA" id="ARBA00022679"/>
    </source>
</evidence>
<keyword evidence="12" id="KW-1185">Reference proteome</keyword>
<keyword evidence="3" id="KW-0808">Transferase</keyword>
<dbReference type="OMA" id="DQLWVGQ"/>
<keyword evidence="8" id="KW-0539">Nucleus</keyword>
<accession>A0A165AD02</accession>
<evidence type="ECO:0000313" key="11">
    <source>
        <dbReference type="EMBL" id="KZF20274.1"/>
    </source>
</evidence>
<dbReference type="GO" id="GO:0006355">
    <property type="term" value="P:regulation of DNA-templated transcription"/>
    <property type="evidence" value="ECO:0007669"/>
    <property type="project" value="InterPro"/>
</dbReference>
<comment type="catalytic activity">
    <reaction evidence="9">
        <text>L-lysyl-[histone] + acetyl-CoA = N(6)-acetyl-L-lysyl-[histone] + CoA + H(+)</text>
        <dbReference type="Rhea" id="RHEA:21992"/>
        <dbReference type="Rhea" id="RHEA-COMP:9845"/>
        <dbReference type="Rhea" id="RHEA-COMP:11338"/>
        <dbReference type="ChEBI" id="CHEBI:15378"/>
        <dbReference type="ChEBI" id="CHEBI:29969"/>
        <dbReference type="ChEBI" id="CHEBI:57287"/>
        <dbReference type="ChEBI" id="CHEBI:57288"/>
        <dbReference type="ChEBI" id="CHEBI:61930"/>
        <dbReference type="EC" id="2.3.1.48"/>
    </reaction>
    <physiologicalReaction direction="left-to-right" evidence="9">
        <dbReference type="Rhea" id="RHEA:21993"/>
    </physiologicalReaction>
</comment>
<dbReference type="GeneID" id="28898338"/>
<dbReference type="GO" id="GO:0005634">
    <property type="term" value="C:nucleus"/>
    <property type="evidence" value="ECO:0007669"/>
    <property type="project" value="UniProtKB-SubCell"/>
</dbReference>
<evidence type="ECO:0000256" key="5">
    <source>
        <dbReference type="ARBA" id="ARBA00022990"/>
    </source>
</evidence>
<feature type="compositionally biased region" description="Basic and acidic residues" evidence="10">
    <location>
        <begin position="513"/>
        <end position="522"/>
    </location>
</feature>
<feature type="compositionally biased region" description="Polar residues" evidence="10">
    <location>
        <begin position="347"/>
        <end position="359"/>
    </location>
</feature>
<keyword evidence="6" id="KW-0805">Transcription regulation</keyword>
<dbReference type="Proteomes" id="UP000076632">
    <property type="component" value="Unassembled WGS sequence"/>
</dbReference>
<feature type="compositionally biased region" description="Polar residues" evidence="10">
    <location>
        <begin position="549"/>
        <end position="565"/>
    </location>
</feature>
<evidence type="ECO:0000313" key="12">
    <source>
        <dbReference type="Proteomes" id="UP000076632"/>
    </source>
</evidence>
<dbReference type="PROSITE" id="PS51728">
    <property type="entry name" value="RTT109_HAT"/>
    <property type="match status" value="1"/>
</dbReference>
<organism evidence="11 12">
    <name type="scientific">Xylona heveae (strain CBS 132557 / TC161)</name>
    <dbReference type="NCBI Taxonomy" id="1328760"/>
    <lineage>
        <taxon>Eukaryota</taxon>
        <taxon>Fungi</taxon>
        <taxon>Dikarya</taxon>
        <taxon>Ascomycota</taxon>
        <taxon>Pezizomycotina</taxon>
        <taxon>Xylonomycetes</taxon>
        <taxon>Xylonales</taxon>
        <taxon>Xylonaceae</taxon>
        <taxon>Xylona</taxon>
    </lineage>
</organism>
<protein>
    <recommendedName>
        <fullName evidence="2">histone acetyltransferase</fullName>
        <ecNumber evidence="2">2.3.1.48</ecNumber>
    </recommendedName>
</protein>
<reference evidence="11 12" key="1">
    <citation type="journal article" date="2016" name="Fungal Biol.">
        <title>The genome of Xylona heveae provides a window into fungal endophytism.</title>
        <authorList>
            <person name="Gazis R."/>
            <person name="Kuo A."/>
            <person name="Riley R."/>
            <person name="LaButti K."/>
            <person name="Lipzen A."/>
            <person name="Lin J."/>
            <person name="Amirebrahimi M."/>
            <person name="Hesse C.N."/>
            <person name="Spatafora J.W."/>
            <person name="Henrissat B."/>
            <person name="Hainaut M."/>
            <person name="Grigoriev I.V."/>
            <person name="Hibbett D.S."/>
        </authorList>
    </citation>
    <scope>NUCLEOTIDE SEQUENCE [LARGE SCALE GENOMIC DNA]</scope>
    <source>
        <strain evidence="11 12">TC161</strain>
    </source>
</reference>
<dbReference type="GO" id="GO:0032931">
    <property type="term" value="F:histone H3K56 acetyltransferase activity"/>
    <property type="evidence" value="ECO:0007669"/>
    <property type="project" value="TreeGrafter"/>
</dbReference>
<dbReference type="STRING" id="1328760.A0A165AD02"/>
<evidence type="ECO:0000256" key="2">
    <source>
        <dbReference type="ARBA" id="ARBA00013184"/>
    </source>
</evidence>
<gene>
    <name evidence="11" type="ORF">L228DRAFT_249950</name>
</gene>
<evidence type="ECO:0000256" key="6">
    <source>
        <dbReference type="ARBA" id="ARBA00023015"/>
    </source>
</evidence>
<evidence type="ECO:0000256" key="8">
    <source>
        <dbReference type="ARBA" id="ARBA00023242"/>
    </source>
</evidence>
<dbReference type="PANTHER" id="PTHR31571:SF2">
    <property type="entry name" value="HISTONE ACETYLTRANSFERASE RTT109"/>
    <property type="match status" value="1"/>
</dbReference>
<feature type="region of interest" description="Disordered" evidence="10">
    <location>
        <begin position="347"/>
        <end position="390"/>
    </location>
</feature>
<dbReference type="GO" id="GO:0006974">
    <property type="term" value="P:DNA damage response"/>
    <property type="evidence" value="ECO:0007669"/>
    <property type="project" value="UniProtKB-KW"/>
</dbReference>
<dbReference type="EMBL" id="KV407463">
    <property type="protein sequence ID" value="KZF20274.1"/>
    <property type="molecule type" value="Genomic_DNA"/>
</dbReference>
<feature type="region of interest" description="Disordered" evidence="10">
    <location>
        <begin position="492"/>
        <end position="576"/>
    </location>
</feature>
<dbReference type="InterPro" id="IPR016849">
    <property type="entry name" value="Rtt109"/>
</dbReference>
<evidence type="ECO:0000256" key="7">
    <source>
        <dbReference type="ARBA" id="ARBA00023163"/>
    </source>
</evidence>
<feature type="compositionally biased region" description="Polar residues" evidence="10">
    <location>
        <begin position="492"/>
        <end position="503"/>
    </location>
</feature>
<proteinExistence type="predicted"/>
<keyword evidence="5" id="KW-0007">Acetylation</keyword>
<name>A0A165AD02_XYLHT</name>
<evidence type="ECO:0000256" key="10">
    <source>
        <dbReference type="SAM" id="MobiDB-lite"/>
    </source>
</evidence>
<evidence type="ECO:0000256" key="1">
    <source>
        <dbReference type="ARBA" id="ARBA00004123"/>
    </source>
</evidence>
<comment type="subcellular location">
    <subcellularLocation>
        <location evidence="1">Nucleus</location>
    </subcellularLocation>
</comment>
<keyword evidence="4" id="KW-0227">DNA damage</keyword>
<dbReference type="InterPro" id="IPR051236">
    <property type="entry name" value="HAT_RTT109-like"/>
</dbReference>
<dbReference type="RefSeq" id="XP_018185829.1">
    <property type="nucleotide sequence ID" value="XM_018333201.1"/>
</dbReference>
<evidence type="ECO:0000256" key="9">
    <source>
        <dbReference type="ARBA" id="ARBA00048940"/>
    </source>
</evidence>
<dbReference type="EC" id="2.3.1.48" evidence="2"/>
<dbReference type="AlphaFoldDB" id="A0A165AD02"/>
<dbReference type="InterPro" id="IPR013178">
    <property type="entry name" value="Histone_AcTrfase_Rtt109/CBP"/>
</dbReference>
<dbReference type="OrthoDB" id="3361892at2759"/>
<dbReference type="SMART" id="SM01250">
    <property type="entry name" value="KAT11"/>
    <property type="match status" value="1"/>
</dbReference>
<dbReference type="PANTHER" id="PTHR31571">
    <property type="entry name" value="ALTERED INHERITANCE OF MITOCHONDRIA PROTEIN 6"/>
    <property type="match status" value="1"/>
</dbReference>
<keyword evidence="7" id="KW-0804">Transcription</keyword>
<dbReference type="InParanoid" id="A0A165AD02"/>
<dbReference type="Pfam" id="PF08214">
    <property type="entry name" value="HAT_KAT11"/>
    <property type="match status" value="1"/>
</dbReference>
<sequence>MDLSDLGSLPFSRLFTARLAKVLPQGVSFKVHHISTPPTRCVAIFNAPPGQKPERTYCESHFLTVSTQRNDQHPQGLLLYAMEILIYTTAHLTTVFVSKADSTGYLHLLELPSHTPSLLRLISTEFLSFLVEARQRPNVPLVVALFARAQAQYLFPGSVENSKKHVLDDKQLVKWWCRVLDPVLREYNAEESDEEAACGRQARGTTAKSYLIVPGFDQYETASFFPPTARSDPQNRKRWVNAHPLRQLSQHPSAPPRCLIPHFPDDPKSRFLDELDEEIPDAKAAHMTDSPSKGGSGKWKSVKTLEQFWEMMAFRQECSSGRLVGFIWVVFNPAEQDEAEEYLNAETPSSIHTPSQFSEAQVPDSPSRRPPKLMHDAMQGPVSSASKARKLSGRIIPRQPRIKKALGAKFNSMPEHTRYYSWPVTSRGQALLDEIEYKRLTEKLHRLDFADENTTQASTKKWIGEAAVAAGLKPSWGEIVVGERILPVETPVSQPAASPSATVTPMVRKKRKDAPEASESGRTDVGAGDANVLSAGFVRKKPKVGEPTADTTATALSESSPTVLSGSMIRKKPKAG</sequence>
<evidence type="ECO:0000256" key="4">
    <source>
        <dbReference type="ARBA" id="ARBA00022763"/>
    </source>
</evidence>